<keyword evidence="6" id="KW-1185">Reference proteome</keyword>
<dbReference type="Pfam" id="PF06094">
    <property type="entry name" value="GGACT"/>
    <property type="match status" value="1"/>
</dbReference>
<comment type="caution">
    <text evidence="5">The sequence shown here is derived from an EMBL/GenBank/DDBJ whole genome shotgun (WGS) entry which is preliminary data.</text>
</comment>
<dbReference type="GO" id="GO:0016740">
    <property type="term" value="F:transferase activity"/>
    <property type="evidence" value="ECO:0007669"/>
    <property type="project" value="UniProtKB-KW"/>
</dbReference>
<dbReference type="CDD" id="cd06661">
    <property type="entry name" value="GGCT_like"/>
    <property type="match status" value="1"/>
</dbReference>
<feature type="domain" description="Gamma-glutamylcyclotransferase AIG2-like" evidence="4">
    <location>
        <begin position="232"/>
        <end position="329"/>
    </location>
</feature>
<reference evidence="5 6" key="1">
    <citation type="submission" date="2016-04" db="EMBL/GenBank/DDBJ databases">
        <title>Multiple horizontal gene transfer events from other fungi enriched the ability of the initially mycotrophic fungus Trichoderma (Ascomycota) to feed on dead plant biomass.</title>
        <authorList>
            <person name="Atanasova L."/>
            <person name="Chenthamara K."/>
            <person name="Zhang J."/>
            <person name="Grujic M."/>
            <person name="Henrissat B."/>
            <person name="Kuo A."/>
            <person name="Aertz A."/>
            <person name="Salamov A."/>
            <person name="Lipzen A."/>
            <person name="Labutti K."/>
            <person name="Barry K."/>
            <person name="Miao Y."/>
            <person name="Rahimi M.J."/>
            <person name="Shen Q."/>
            <person name="Grigoriev I.V."/>
            <person name="Kubicek C.P."/>
            <person name="Druzhinina I.S."/>
        </authorList>
    </citation>
    <scope>NUCLEOTIDE SEQUENCE [LARGE SCALE GENOMIC DNA]</scope>
    <source>
        <strain evidence="5 6">NJAU 4742</strain>
    </source>
</reference>
<dbReference type="InterPro" id="IPR045038">
    <property type="entry name" value="AIG2-like"/>
</dbReference>
<dbReference type="InterPro" id="IPR013024">
    <property type="entry name" value="GGCT-like"/>
</dbReference>
<evidence type="ECO:0000259" key="4">
    <source>
        <dbReference type="Pfam" id="PF06094"/>
    </source>
</evidence>
<dbReference type="PANTHER" id="PTHR31544">
    <property type="entry name" value="AIG2-LIKE PROTEIN D"/>
    <property type="match status" value="1"/>
</dbReference>
<protein>
    <recommendedName>
        <fullName evidence="3">Putative gamma-glutamylcyclotransferase</fullName>
    </recommendedName>
</protein>
<sequence length="335" mass="37647">MNFLAACEELAANIAASDPVDTSSHSSNSDQSRWQKLFGFSIDEAAKSIQDWRADFTRPTMSQESWLTVKDAKVAEGFDKESYEYSIFRAKLAFRAKSGATVKDEDAQYLLKLEHEVDRCSKSADLIRYLPKKPKVFSGKDDDGNKTLFCLLTSSERAEFLSALPPGRPPMLIRVSIAQKNLSATSFYPTLGIDTTLPHFRPNNSVMERNCLDSPASPSHFGPTQNEYPVWYFFYGTLTDANILSRVIGLDKDAIEYRQACVRRGRLSTWGDKYLGLIDADEGSKVYGWAYKVKSQSEEDSLRVYETGKYEAVRCTMEFIDGDGGVIQGLTFRLV</sequence>
<dbReference type="AlphaFoldDB" id="A0A1T3CWU1"/>
<dbReference type="InterPro" id="IPR036568">
    <property type="entry name" value="GGCT-like_sf"/>
</dbReference>
<evidence type="ECO:0000313" key="5">
    <source>
        <dbReference type="EMBL" id="OPB45511.1"/>
    </source>
</evidence>
<gene>
    <name evidence="5" type="ORF">A0O28_0077210</name>
</gene>
<evidence type="ECO:0000256" key="3">
    <source>
        <dbReference type="ARBA" id="ARBA00030602"/>
    </source>
</evidence>
<dbReference type="InterPro" id="IPR009288">
    <property type="entry name" value="AIG2-like_dom"/>
</dbReference>
<dbReference type="SUPFAM" id="SSF110857">
    <property type="entry name" value="Gamma-glutamyl cyclotransferase-like"/>
    <property type="match status" value="1"/>
</dbReference>
<proteinExistence type="inferred from homology"/>
<evidence type="ECO:0000313" key="6">
    <source>
        <dbReference type="Proteomes" id="UP000191004"/>
    </source>
</evidence>
<dbReference type="PANTHER" id="PTHR31544:SF4">
    <property type="entry name" value="GAMMA-GLUTAMYLCYCLOTRANSFERASE-RELATED"/>
    <property type="match status" value="1"/>
</dbReference>
<accession>A0A1T3CWU1</accession>
<organism evidence="5 6">
    <name type="scientific">Trichoderma guizhouense</name>
    <dbReference type="NCBI Taxonomy" id="1491466"/>
    <lineage>
        <taxon>Eukaryota</taxon>
        <taxon>Fungi</taxon>
        <taxon>Dikarya</taxon>
        <taxon>Ascomycota</taxon>
        <taxon>Pezizomycotina</taxon>
        <taxon>Sordariomycetes</taxon>
        <taxon>Hypocreomycetidae</taxon>
        <taxon>Hypocreales</taxon>
        <taxon>Hypocreaceae</taxon>
        <taxon>Trichoderma</taxon>
    </lineage>
</organism>
<comment type="similarity">
    <text evidence="1">Belongs to the gamma-glutamylcyclotransferase family.</text>
</comment>
<dbReference type="Gene3D" id="3.10.490.10">
    <property type="entry name" value="Gamma-glutamyl cyclotransferase-like"/>
    <property type="match status" value="1"/>
</dbReference>
<dbReference type="Proteomes" id="UP000191004">
    <property type="component" value="Unassembled WGS sequence"/>
</dbReference>
<dbReference type="EMBL" id="LVVK01000005">
    <property type="protein sequence ID" value="OPB45511.1"/>
    <property type="molecule type" value="Genomic_DNA"/>
</dbReference>
<dbReference type="OrthoDB" id="3262926at2759"/>
<name>A0A1T3CWU1_9HYPO</name>
<evidence type="ECO:0000256" key="1">
    <source>
        <dbReference type="ARBA" id="ARBA00008861"/>
    </source>
</evidence>
<keyword evidence="2" id="KW-0808">Transferase</keyword>
<evidence type="ECO:0000256" key="2">
    <source>
        <dbReference type="ARBA" id="ARBA00022679"/>
    </source>
</evidence>